<dbReference type="PROSITE" id="PS51257">
    <property type="entry name" value="PROKAR_LIPOPROTEIN"/>
    <property type="match status" value="1"/>
</dbReference>
<evidence type="ECO:0000259" key="4">
    <source>
        <dbReference type="PROSITE" id="PS51755"/>
    </source>
</evidence>
<keyword evidence="1 2" id="KW-0238">DNA-binding</keyword>
<name>A0A842IK76_9FLAO</name>
<dbReference type="SUPFAM" id="SSF46894">
    <property type="entry name" value="C-terminal effector domain of the bipartite response regulators"/>
    <property type="match status" value="1"/>
</dbReference>
<dbReference type="Proteomes" id="UP000533900">
    <property type="component" value="Unassembled WGS sequence"/>
</dbReference>
<evidence type="ECO:0000256" key="3">
    <source>
        <dbReference type="SAM" id="Phobius"/>
    </source>
</evidence>
<accession>A0A842IK76</accession>
<keyword evidence="3" id="KW-0812">Transmembrane</keyword>
<dbReference type="AlphaFoldDB" id="A0A842IK76"/>
<evidence type="ECO:0000256" key="2">
    <source>
        <dbReference type="PROSITE-ProRule" id="PRU01091"/>
    </source>
</evidence>
<organism evidence="5 6">
    <name type="scientific">Winogradskyella flava</name>
    <dbReference type="NCBI Taxonomy" id="1884876"/>
    <lineage>
        <taxon>Bacteria</taxon>
        <taxon>Pseudomonadati</taxon>
        <taxon>Bacteroidota</taxon>
        <taxon>Flavobacteriia</taxon>
        <taxon>Flavobacteriales</taxon>
        <taxon>Flavobacteriaceae</taxon>
        <taxon>Winogradskyella</taxon>
    </lineage>
</organism>
<protein>
    <submittedName>
        <fullName evidence="5">Helix-turn-helix domain-containing protein</fullName>
    </submittedName>
</protein>
<reference evidence="5" key="1">
    <citation type="submission" date="2020-08" db="EMBL/GenBank/DDBJ databases">
        <title>Winogradskyella ouciana sp. nov., isolated from the hadal seawater of the Mariana Trench.</title>
        <authorList>
            <person name="He X."/>
        </authorList>
    </citation>
    <scope>NUCLEOTIDE SEQUENCE [LARGE SCALE GENOMIC DNA]</scope>
    <source>
        <strain evidence="5">KCTC 52348</strain>
    </source>
</reference>
<dbReference type="InterPro" id="IPR001867">
    <property type="entry name" value="OmpR/PhoB-type_DNA-bd"/>
</dbReference>
<proteinExistence type="predicted"/>
<keyword evidence="3" id="KW-0472">Membrane</keyword>
<keyword evidence="6" id="KW-1185">Reference proteome</keyword>
<sequence>MSRNCMLFTVIMSRKSIFSFAYFAVVLFFFLIVSCSIEENDEFTERVKISLREVGNQLLLSDQDSTSLILPVIALEQSKYSLSFQSELSFQPDDLVSIVHKNFRKSELPKHYRVEVVQCTDSEVAYSYQMSVDEESTIIPCMSRVLPKNCYTIEVRFIRRASSLLGKTTIAYIMFFSVLILFAVIIYKRKKSETKDQSNSGDYIKIGSFQFYAGQNKLIKEAVEISLSKKECELLEIFVANPNQIIKRDELTKRVWEDQGVFVGRSLDTYISKLRKKLKEDDAIKLTNIHGVGYKLEINKD</sequence>
<feature type="DNA-binding region" description="OmpR/PhoB-type" evidence="2">
    <location>
        <begin position="201"/>
        <end position="298"/>
    </location>
</feature>
<evidence type="ECO:0000256" key="1">
    <source>
        <dbReference type="ARBA" id="ARBA00023125"/>
    </source>
</evidence>
<keyword evidence="3" id="KW-1133">Transmembrane helix</keyword>
<dbReference type="InterPro" id="IPR036388">
    <property type="entry name" value="WH-like_DNA-bd_sf"/>
</dbReference>
<dbReference type="SMART" id="SM00862">
    <property type="entry name" value="Trans_reg_C"/>
    <property type="match status" value="1"/>
</dbReference>
<feature type="domain" description="OmpR/PhoB-type" evidence="4">
    <location>
        <begin position="201"/>
        <end position="298"/>
    </location>
</feature>
<dbReference type="GO" id="GO:0000160">
    <property type="term" value="P:phosphorelay signal transduction system"/>
    <property type="evidence" value="ECO:0007669"/>
    <property type="project" value="InterPro"/>
</dbReference>
<dbReference type="GO" id="GO:0003677">
    <property type="term" value="F:DNA binding"/>
    <property type="evidence" value="ECO:0007669"/>
    <property type="project" value="UniProtKB-UniRule"/>
</dbReference>
<feature type="transmembrane region" description="Helical" evidence="3">
    <location>
        <begin position="169"/>
        <end position="187"/>
    </location>
</feature>
<comment type="caution">
    <text evidence="5">The sequence shown here is derived from an EMBL/GenBank/DDBJ whole genome shotgun (WGS) entry which is preliminary data.</text>
</comment>
<evidence type="ECO:0000313" key="5">
    <source>
        <dbReference type="EMBL" id="MBC2843692.1"/>
    </source>
</evidence>
<dbReference type="EMBL" id="JACLCP010000001">
    <property type="protein sequence ID" value="MBC2843692.1"/>
    <property type="molecule type" value="Genomic_DNA"/>
</dbReference>
<gene>
    <name evidence="5" type="ORF">H7F21_01180</name>
</gene>
<dbReference type="Gene3D" id="1.10.10.10">
    <property type="entry name" value="Winged helix-like DNA-binding domain superfamily/Winged helix DNA-binding domain"/>
    <property type="match status" value="1"/>
</dbReference>
<dbReference type="Pfam" id="PF00486">
    <property type="entry name" value="Trans_reg_C"/>
    <property type="match status" value="1"/>
</dbReference>
<dbReference type="CDD" id="cd00383">
    <property type="entry name" value="trans_reg_C"/>
    <property type="match status" value="1"/>
</dbReference>
<dbReference type="InterPro" id="IPR016032">
    <property type="entry name" value="Sig_transdc_resp-reg_C-effctor"/>
</dbReference>
<dbReference type="PROSITE" id="PS51755">
    <property type="entry name" value="OMPR_PHOB"/>
    <property type="match status" value="1"/>
</dbReference>
<evidence type="ECO:0000313" key="6">
    <source>
        <dbReference type="Proteomes" id="UP000533900"/>
    </source>
</evidence>
<dbReference type="GO" id="GO:0006355">
    <property type="term" value="P:regulation of DNA-templated transcription"/>
    <property type="evidence" value="ECO:0007669"/>
    <property type="project" value="InterPro"/>
</dbReference>